<accession>A0A432DTQ5</accession>
<organism evidence="1 2">
    <name type="scientific">Chryseobacterium arthrosphaerae</name>
    <dbReference type="NCBI Taxonomy" id="651561"/>
    <lineage>
        <taxon>Bacteria</taxon>
        <taxon>Pseudomonadati</taxon>
        <taxon>Bacteroidota</taxon>
        <taxon>Flavobacteriia</taxon>
        <taxon>Flavobacteriales</taxon>
        <taxon>Weeksellaceae</taxon>
        <taxon>Chryseobacterium group</taxon>
        <taxon>Chryseobacterium</taxon>
    </lineage>
</organism>
<dbReference type="EMBL" id="RYFC01000003">
    <property type="protein sequence ID" value="RTZ46455.1"/>
    <property type="molecule type" value="Genomic_DNA"/>
</dbReference>
<reference evidence="1 2" key="1">
    <citation type="submission" date="2018-12" db="EMBL/GenBank/DDBJ databases">
        <title>Draft Genome Sequence of Chryseobacterium arthrosphaerae strain ED882-96 Isolated from the Blood of a Patient with Liver Cirrhosis in Taiwan.</title>
        <authorList>
            <person name="Lin J.-N."/>
            <person name="Lai C.-H."/>
            <person name="Yang C.-H."/>
            <person name="Huang Y.-H."/>
        </authorList>
    </citation>
    <scope>NUCLEOTIDE SEQUENCE [LARGE SCALE GENOMIC DNA]</scope>
    <source>
        <strain evidence="1 2">ED882-96</strain>
    </source>
</reference>
<protein>
    <submittedName>
        <fullName evidence="1">DUF2489 domain-containing protein</fullName>
    </submittedName>
</protein>
<comment type="caution">
    <text evidence="1">The sequence shown here is derived from an EMBL/GenBank/DDBJ whole genome shotgun (WGS) entry which is preliminary data.</text>
</comment>
<proteinExistence type="predicted"/>
<evidence type="ECO:0000313" key="2">
    <source>
        <dbReference type="Proteomes" id="UP000276953"/>
    </source>
</evidence>
<dbReference type="AlphaFoldDB" id="A0A432DTQ5"/>
<gene>
    <name evidence="1" type="ORF">EJ377_19800</name>
</gene>
<dbReference type="Proteomes" id="UP000276953">
    <property type="component" value="Unassembled WGS sequence"/>
</dbReference>
<sequence>MNKFDELKRNRYIKKMHSNAIAMVTGQVPLREGCLKMEYLYDHAHYIQPFEDFEIRIIEDFSSATRFFPLNKQRNLYNQDYLSGLDDSLAVLEEKYRDPVLQKCKNIIEQFQYIRSVIL</sequence>
<evidence type="ECO:0000313" key="1">
    <source>
        <dbReference type="EMBL" id="RTZ46455.1"/>
    </source>
</evidence>
<name>A0A432DTQ5_9FLAO</name>